<evidence type="ECO:0000256" key="4">
    <source>
        <dbReference type="ARBA" id="ARBA00011233"/>
    </source>
</evidence>
<dbReference type="PANTHER" id="PTHR30246:SF1">
    <property type="entry name" value="2-DEHYDRO-3-DEOXY-6-PHOSPHOGALACTONATE ALDOLASE-RELATED"/>
    <property type="match status" value="1"/>
</dbReference>
<evidence type="ECO:0000256" key="5">
    <source>
        <dbReference type="ARBA" id="ARBA00013063"/>
    </source>
</evidence>
<dbReference type="InterPro" id="IPR000887">
    <property type="entry name" value="Aldlse_KDPG_KHG"/>
</dbReference>
<evidence type="ECO:0000256" key="2">
    <source>
        <dbReference type="ARBA" id="ARBA00004736"/>
    </source>
</evidence>
<comment type="caution">
    <text evidence="9">The sequence shown here is derived from an EMBL/GenBank/DDBJ whole genome shotgun (WGS) entry which is preliminary data.</text>
</comment>
<keyword evidence="7" id="KW-0704">Schiff base</keyword>
<sequence>MTNRILQQIGALGIVPVIEIEDAKQAVDLAAALKEGGLPVMEITLRTEAGLAAISAIAEAFPDFLLGAGSLLTPAQVTEVAARGAKFGVSPGHSQLLLDAAAQAQLPFIPGAVTPSEVISALEAGCTTVKFFPAEAFGGTRTIKSLAAPFATAGIKIMPTGGVTLSNLKDYLAIPEVLAVGGSWIATREQIRNSNFAQISYAAREAVSLVSSLSKNR</sequence>
<dbReference type="RefSeq" id="WP_110107927.1">
    <property type="nucleotide sequence ID" value="NZ_JACBZZ010000001.1"/>
</dbReference>
<dbReference type="SUPFAM" id="SSF51569">
    <property type="entry name" value="Aldolase"/>
    <property type="match status" value="1"/>
</dbReference>
<keyword evidence="6" id="KW-0456">Lyase</keyword>
<evidence type="ECO:0000313" key="9">
    <source>
        <dbReference type="EMBL" id="PXA63953.1"/>
    </source>
</evidence>
<dbReference type="Pfam" id="PF01081">
    <property type="entry name" value="Aldolase"/>
    <property type="match status" value="1"/>
</dbReference>
<comment type="subunit">
    <text evidence="4">Homotrimer.</text>
</comment>
<dbReference type="AlphaFoldDB" id="A0A2V3DLZ0"/>
<dbReference type="OrthoDB" id="9805177at2"/>
<protein>
    <recommendedName>
        <fullName evidence="5">2-dehydro-3-deoxy-phosphogluconate aldolase</fullName>
        <ecNumber evidence="5">4.1.2.14</ecNumber>
    </recommendedName>
</protein>
<keyword evidence="10" id="KW-1185">Reference proteome</keyword>
<evidence type="ECO:0000313" key="10">
    <source>
        <dbReference type="Proteomes" id="UP000246303"/>
    </source>
</evidence>
<gene>
    <name evidence="9" type="ORF">CVS29_17720</name>
</gene>
<evidence type="ECO:0000256" key="8">
    <source>
        <dbReference type="ARBA" id="ARBA00023277"/>
    </source>
</evidence>
<evidence type="ECO:0000256" key="7">
    <source>
        <dbReference type="ARBA" id="ARBA00023270"/>
    </source>
</evidence>
<proteinExistence type="inferred from homology"/>
<name>A0A2V3DLZ0_9MICC</name>
<dbReference type="CDD" id="cd00452">
    <property type="entry name" value="KDPG_aldolase"/>
    <property type="match status" value="1"/>
</dbReference>
<dbReference type="InterPro" id="IPR031337">
    <property type="entry name" value="KDPG/KHG_AS_1"/>
</dbReference>
<keyword evidence="8" id="KW-0119">Carbohydrate metabolism</keyword>
<dbReference type="InterPro" id="IPR013785">
    <property type="entry name" value="Aldolase_TIM"/>
</dbReference>
<evidence type="ECO:0000256" key="3">
    <source>
        <dbReference type="ARBA" id="ARBA00006906"/>
    </source>
</evidence>
<organism evidence="9 10">
    <name type="scientific">Arthrobacter psychrochitiniphilus</name>
    <dbReference type="NCBI Taxonomy" id="291045"/>
    <lineage>
        <taxon>Bacteria</taxon>
        <taxon>Bacillati</taxon>
        <taxon>Actinomycetota</taxon>
        <taxon>Actinomycetes</taxon>
        <taxon>Micrococcales</taxon>
        <taxon>Micrococcaceae</taxon>
        <taxon>Arthrobacter</taxon>
    </lineage>
</organism>
<dbReference type="EMBL" id="QHLZ01000019">
    <property type="protein sequence ID" value="PXA63953.1"/>
    <property type="molecule type" value="Genomic_DNA"/>
</dbReference>
<accession>A0A2V3DLZ0</accession>
<dbReference type="PROSITE" id="PS00160">
    <property type="entry name" value="ALDOLASE_KDPG_KHG_2"/>
    <property type="match status" value="1"/>
</dbReference>
<dbReference type="EC" id="4.1.2.14" evidence="5"/>
<evidence type="ECO:0000256" key="6">
    <source>
        <dbReference type="ARBA" id="ARBA00023239"/>
    </source>
</evidence>
<dbReference type="Proteomes" id="UP000246303">
    <property type="component" value="Unassembled WGS sequence"/>
</dbReference>
<comment type="catalytic activity">
    <reaction evidence="1">
        <text>2-dehydro-3-deoxy-6-phospho-D-gluconate = D-glyceraldehyde 3-phosphate + pyruvate</text>
        <dbReference type="Rhea" id="RHEA:17089"/>
        <dbReference type="ChEBI" id="CHEBI:15361"/>
        <dbReference type="ChEBI" id="CHEBI:57569"/>
        <dbReference type="ChEBI" id="CHEBI:59776"/>
        <dbReference type="EC" id="4.1.2.14"/>
    </reaction>
</comment>
<dbReference type="NCBIfam" id="TIGR01182">
    <property type="entry name" value="eda"/>
    <property type="match status" value="1"/>
</dbReference>
<dbReference type="PANTHER" id="PTHR30246">
    <property type="entry name" value="2-KETO-3-DEOXY-6-PHOSPHOGLUCONATE ALDOLASE"/>
    <property type="match status" value="1"/>
</dbReference>
<dbReference type="InterPro" id="IPR031338">
    <property type="entry name" value="KDPG/KHG_AS_2"/>
</dbReference>
<comment type="similarity">
    <text evidence="3">Belongs to the KHG/KDPG aldolase family.</text>
</comment>
<reference evidence="9 10" key="1">
    <citation type="submission" date="2018-05" db="EMBL/GenBank/DDBJ databases">
        <title>Genetic diversity of glacier-inhabiting Cryobacterium bacteria in China and description of Cryobacterium mengkeensis sp. nov. and Arthrobacter glacialis sp. nov.</title>
        <authorList>
            <person name="Liu Q."/>
            <person name="Xin Y.-H."/>
        </authorList>
    </citation>
    <scope>NUCLEOTIDE SEQUENCE [LARGE SCALE GENOMIC DNA]</scope>
    <source>
        <strain evidence="9 10">GP3</strain>
    </source>
</reference>
<comment type="pathway">
    <text evidence="2">Carbohydrate acid metabolism; 2-dehydro-3-deoxy-D-gluconate degradation; D-glyceraldehyde 3-phosphate and pyruvate from 2-dehydro-3-deoxy-D-gluconate: step 2/2.</text>
</comment>
<dbReference type="GO" id="GO:0008675">
    <property type="term" value="F:2-dehydro-3-deoxy-phosphogluconate aldolase activity"/>
    <property type="evidence" value="ECO:0007669"/>
    <property type="project" value="UniProtKB-EC"/>
</dbReference>
<dbReference type="PROSITE" id="PS00159">
    <property type="entry name" value="ALDOLASE_KDPG_KHG_1"/>
    <property type="match status" value="1"/>
</dbReference>
<evidence type="ECO:0000256" key="1">
    <source>
        <dbReference type="ARBA" id="ARBA00000654"/>
    </source>
</evidence>
<dbReference type="Gene3D" id="3.20.20.70">
    <property type="entry name" value="Aldolase class I"/>
    <property type="match status" value="1"/>
</dbReference>